<organism evidence="1 2">
    <name type="scientific">Lichenibacterium minor</name>
    <dbReference type="NCBI Taxonomy" id="2316528"/>
    <lineage>
        <taxon>Bacteria</taxon>
        <taxon>Pseudomonadati</taxon>
        <taxon>Pseudomonadota</taxon>
        <taxon>Alphaproteobacteria</taxon>
        <taxon>Hyphomicrobiales</taxon>
        <taxon>Lichenihabitantaceae</taxon>
        <taxon>Lichenibacterium</taxon>
    </lineage>
</organism>
<dbReference type="Proteomes" id="UP000290759">
    <property type="component" value="Unassembled WGS sequence"/>
</dbReference>
<evidence type="ECO:0000313" key="2">
    <source>
        <dbReference type="Proteomes" id="UP000290759"/>
    </source>
</evidence>
<keyword evidence="2" id="KW-1185">Reference proteome</keyword>
<protein>
    <submittedName>
        <fullName evidence="1">Uncharacterized protein</fullName>
    </submittedName>
</protein>
<sequence>MPHSAGGFDGPHGTHLREIDYSEFEEFRDDITAAEFLEVDARLNARWVPSNDNWSADAVDPANWGVIRDHWSGDLREWCGQVDEFHPVRLRLVSKE</sequence>
<name>A0A4V1RU20_9HYPH</name>
<reference evidence="1 2" key="2">
    <citation type="submission" date="2019-02" db="EMBL/GenBank/DDBJ databases">
        <title>'Lichenibacterium ramalinii' gen. nov. sp. nov., 'Lichenibacterium minor' gen. nov. sp. nov.</title>
        <authorList>
            <person name="Pankratov T."/>
        </authorList>
    </citation>
    <scope>NUCLEOTIDE SEQUENCE [LARGE SCALE GENOMIC DNA]</scope>
    <source>
        <strain evidence="1 2">RmlP026</strain>
    </source>
</reference>
<proteinExistence type="predicted"/>
<gene>
    <name evidence="1" type="ORF">D3273_22995</name>
</gene>
<dbReference type="AlphaFoldDB" id="A0A4V1RU20"/>
<accession>A0A4V1RU20</accession>
<reference evidence="1 2" key="1">
    <citation type="submission" date="2018-12" db="EMBL/GenBank/DDBJ databases">
        <authorList>
            <person name="Grouzdev D.S."/>
            <person name="Krutkina M.S."/>
        </authorList>
    </citation>
    <scope>NUCLEOTIDE SEQUENCE [LARGE SCALE GENOMIC DNA]</scope>
    <source>
        <strain evidence="1 2">RmlP026</strain>
    </source>
</reference>
<evidence type="ECO:0000313" key="1">
    <source>
        <dbReference type="EMBL" id="RYC29624.1"/>
    </source>
</evidence>
<dbReference type="EMBL" id="QYBB01000045">
    <property type="protein sequence ID" value="RYC29624.1"/>
    <property type="molecule type" value="Genomic_DNA"/>
</dbReference>
<dbReference type="RefSeq" id="WP_129229235.1">
    <property type="nucleotide sequence ID" value="NZ_QYBB01000045.1"/>
</dbReference>
<comment type="caution">
    <text evidence="1">The sequence shown here is derived from an EMBL/GenBank/DDBJ whole genome shotgun (WGS) entry which is preliminary data.</text>
</comment>